<feature type="compositionally biased region" description="Polar residues" evidence="2">
    <location>
        <begin position="515"/>
        <end position="529"/>
    </location>
</feature>
<feature type="compositionally biased region" description="Basic and acidic residues" evidence="2">
    <location>
        <begin position="78"/>
        <end position="87"/>
    </location>
</feature>
<accession>A0A3S0ZWM9</accession>
<feature type="coiled-coil region" evidence="1">
    <location>
        <begin position="713"/>
        <end position="747"/>
    </location>
</feature>
<evidence type="ECO:0000256" key="2">
    <source>
        <dbReference type="SAM" id="MobiDB-lite"/>
    </source>
</evidence>
<evidence type="ECO:0000313" key="3">
    <source>
        <dbReference type="EMBL" id="RUS84807.1"/>
    </source>
</evidence>
<feature type="region of interest" description="Disordered" evidence="2">
    <location>
        <begin position="499"/>
        <end position="554"/>
    </location>
</feature>
<comment type="caution">
    <text evidence="3">The sequence shown here is derived from an EMBL/GenBank/DDBJ whole genome shotgun (WGS) entry which is preliminary data.</text>
</comment>
<proteinExistence type="predicted"/>
<name>A0A3S0ZWM9_ELYCH</name>
<protein>
    <submittedName>
        <fullName evidence="3">Uncharacterized protein</fullName>
    </submittedName>
</protein>
<dbReference type="EMBL" id="RQTK01000192">
    <property type="protein sequence ID" value="RUS84807.1"/>
    <property type="molecule type" value="Genomic_DNA"/>
</dbReference>
<dbReference type="AlphaFoldDB" id="A0A3S0ZWM9"/>
<organism evidence="3 4">
    <name type="scientific">Elysia chlorotica</name>
    <name type="common">Eastern emerald elysia</name>
    <name type="synonym">Sea slug</name>
    <dbReference type="NCBI Taxonomy" id="188477"/>
    <lineage>
        <taxon>Eukaryota</taxon>
        <taxon>Metazoa</taxon>
        <taxon>Spiralia</taxon>
        <taxon>Lophotrochozoa</taxon>
        <taxon>Mollusca</taxon>
        <taxon>Gastropoda</taxon>
        <taxon>Heterobranchia</taxon>
        <taxon>Euthyneura</taxon>
        <taxon>Panpulmonata</taxon>
        <taxon>Sacoglossa</taxon>
        <taxon>Placobranchoidea</taxon>
        <taxon>Plakobranchidae</taxon>
        <taxon>Elysia</taxon>
    </lineage>
</organism>
<gene>
    <name evidence="3" type="ORF">EGW08_007422</name>
</gene>
<dbReference type="Proteomes" id="UP000271974">
    <property type="component" value="Unassembled WGS sequence"/>
</dbReference>
<feature type="compositionally biased region" description="Polar residues" evidence="2">
    <location>
        <begin position="388"/>
        <end position="399"/>
    </location>
</feature>
<feature type="compositionally biased region" description="Basic and acidic residues" evidence="2">
    <location>
        <begin position="332"/>
        <end position="343"/>
    </location>
</feature>
<evidence type="ECO:0000313" key="4">
    <source>
        <dbReference type="Proteomes" id="UP000271974"/>
    </source>
</evidence>
<sequence length="776" mass="84112">MGGRFRGRGRGHPGGRGSKMASSPDVDSSSKEIRINVVIPSPQHVDSYRQYESGQHGYGEQRPQRYDGPAQDFHAPSRGRDFSEGRRTGPPYPDRGFDGLDHCMDYPRAPRQGSYQDSGRFVERRPPPAFPHDDLPYSAGAGRHYDRDPGFDAGPPGYRQDYPHAGRGGAPHGQGPPRQGGNYGPEMMPDSRRGYPATAPDIRYERPPPYEGHNFGMEGAFQHGGRIGQEEQRGFNRGRGGPGFGRGEGERGGRGFGRGAERGGRGFGRGGERGGRGSGRGEGERGGRGFGRGAERGGRGSGRGSEGGRPYEKGKGYGEKKEYGPGGGQEEVGDKKEKAEKVNELNQQRNPKKKWQRRGKKLEDNVLGEGSSSAETSSSVHSGCDPTRQPSVKAQTGQDSGKKNELCETKSSITIKRNFENPAQLEEMLERHFDKKSNASMKFLEGTIIFSEKESVCIVVVTADSKQQAKRLIKNMCAGIYRELKVPCYFCVSGWKETNNNPSKGPEQTEKSGDQDSNQGKTGPADNQPTSKESVAKGKKKKGKKTEKGKSADETTAVPLQTFQTVSKIAITITRGFENTEQLVAFLQTAAGELGPALGEDPSSVSLLAGLTVCEYLVAEEAGAHKLSQALNQVPGVKATAMPHRVLTEQQTEKPKDIGSVISEASVTINELVEKELANHDTKICQTGRSLLDLQTLLSAEGSRPDEKSAQDVSSLMGRLRELEAEKKEFKHRVEKLRASLDGLELSSATEEDVDGILHGVGVECKRLSAGILKTT</sequence>
<keyword evidence="4" id="KW-1185">Reference proteome</keyword>
<feature type="compositionally biased region" description="Basic and acidic residues" evidence="2">
    <location>
        <begin position="95"/>
        <end position="105"/>
    </location>
</feature>
<feature type="compositionally biased region" description="Basic residues" evidence="2">
    <location>
        <begin position="350"/>
        <end position="360"/>
    </location>
</feature>
<evidence type="ECO:0000256" key="1">
    <source>
        <dbReference type="SAM" id="Coils"/>
    </source>
</evidence>
<feature type="compositionally biased region" description="Basic and acidic residues" evidence="2">
    <location>
        <begin position="309"/>
        <end position="323"/>
    </location>
</feature>
<keyword evidence="1" id="KW-0175">Coiled coil</keyword>
<reference evidence="3 4" key="1">
    <citation type="submission" date="2019-01" db="EMBL/GenBank/DDBJ databases">
        <title>A draft genome assembly of the solar-powered sea slug Elysia chlorotica.</title>
        <authorList>
            <person name="Cai H."/>
            <person name="Li Q."/>
            <person name="Fang X."/>
            <person name="Li J."/>
            <person name="Curtis N.E."/>
            <person name="Altenburger A."/>
            <person name="Shibata T."/>
            <person name="Feng M."/>
            <person name="Maeda T."/>
            <person name="Schwartz J.A."/>
            <person name="Shigenobu S."/>
            <person name="Lundholm N."/>
            <person name="Nishiyama T."/>
            <person name="Yang H."/>
            <person name="Hasebe M."/>
            <person name="Li S."/>
            <person name="Pierce S.K."/>
            <person name="Wang J."/>
        </authorList>
    </citation>
    <scope>NUCLEOTIDE SEQUENCE [LARGE SCALE GENOMIC DNA]</scope>
    <source>
        <strain evidence="3">EC2010</strain>
        <tissue evidence="3">Whole organism of an adult</tissue>
    </source>
</reference>
<feature type="compositionally biased region" description="Basic and acidic residues" evidence="2">
    <location>
        <begin position="120"/>
        <end position="135"/>
    </location>
</feature>
<feature type="compositionally biased region" description="Basic residues" evidence="2">
    <location>
        <begin position="1"/>
        <end position="13"/>
    </location>
</feature>
<feature type="compositionally biased region" description="Low complexity" evidence="2">
    <location>
        <begin position="371"/>
        <end position="382"/>
    </location>
</feature>
<feature type="compositionally biased region" description="Basic and acidic residues" evidence="2">
    <location>
        <begin position="247"/>
        <end position="298"/>
    </location>
</feature>
<feature type="compositionally biased region" description="Gly residues" evidence="2">
    <location>
        <begin position="237"/>
        <end position="246"/>
    </location>
</feature>
<feature type="region of interest" description="Disordered" evidence="2">
    <location>
        <begin position="1"/>
        <end position="404"/>
    </location>
</feature>